<keyword evidence="5" id="KW-0808">Transferase</keyword>
<keyword evidence="8" id="KW-1133">Transmembrane helix</keyword>
<dbReference type="GeneID" id="5128190"/>
<dbReference type="STRING" id="294746.A5DF19"/>
<comment type="similarity">
    <text evidence="3">Belongs to the MNN1/MNT family.</text>
</comment>
<evidence type="ECO:0000256" key="11">
    <source>
        <dbReference type="ARBA" id="ARBA00023180"/>
    </source>
</evidence>
<dbReference type="UniPathway" id="UPA00378"/>
<dbReference type="eggNOG" id="ENOG502T9W7">
    <property type="taxonomic scope" value="Eukaryota"/>
</dbReference>
<dbReference type="RefSeq" id="XP_001486199.2">
    <property type="nucleotide sequence ID" value="XM_001486149.1"/>
</dbReference>
<evidence type="ECO:0000256" key="5">
    <source>
        <dbReference type="ARBA" id="ARBA00022679"/>
    </source>
</evidence>
<evidence type="ECO:0000313" key="12">
    <source>
        <dbReference type="EMBL" id="EDK37772.2"/>
    </source>
</evidence>
<dbReference type="Proteomes" id="UP000001997">
    <property type="component" value="Unassembled WGS sequence"/>
</dbReference>
<comment type="subcellular location">
    <subcellularLocation>
        <location evidence="1">Golgi apparatus membrane</location>
        <topology evidence="1">Single-pass type II membrane protein</topology>
    </subcellularLocation>
</comment>
<evidence type="ECO:0000256" key="3">
    <source>
        <dbReference type="ARBA" id="ARBA00009105"/>
    </source>
</evidence>
<dbReference type="PANTHER" id="PTHR31392:SF1">
    <property type="entry name" value="ALPHA-1,3-MANNOSYLTRANSFERASE MNN1-RELATED"/>
    <property type="match status" value="1"/>
</dbReference>
<evidence type="ECO:0000256" key="9">
    <source>
        <dbReference type="ARBA" id="ARBA00023034"/>
    </source>
</evidence>
<reference evidence="12 13" key="1">
    <citation type="journal article" date="2009" name="Nature">
        <title>Evolution of pathogenicity and sexual reproduction in eight Candida genomes.</title>
        <authorList>
            <person name="Butler G."/>
            <person name="Rasmussen M.D."/>
            <person name="Lin M.F."/>
            <person name="Santos M.A."/>
            <person name="Sakthikumar S."/>
            <person name="Munro C.A."/>
            <person name="Rheinbay E."/>
            <person name="Grabherr M."/>
            <person name="Forche A."/>
            <person name="Reedy J.L."/>
            <person name="Agrafioti I."/>
            <person name="Arnaud M.B."/>
            <person name="Bates S."/>
            <person name="Brown A.J."/>
            <person name="Brunke S."/>
            <person name="Costanzo M.C."/>
            <person name="Fitzpatrick D.A."/>
            <person name="de Groot P.W."/>
            <person name="Harris D."/>
            <person name="Hoyer L.L."/>
            <person name="Hube B."/>
            <person name="Klis F.M."/>
            <person name="Kodira C."/>
            <person name="Lennard N."/>
            <person name="Logue M.E."/>
            <person name="Martin R."/>
            <person name="Neiman A.M."/>
            <person name="Nikolaou E."/>
            <person name="Quail M.A."/>
            <person name="Quinn J."/>
            <person name="Santos M.C."/>
            <person name="Schmitzberger F.F."/>
            <person name="Sherlock G."/>
            <person name="Shah P."/>
            <person name="Silverstein K.A."/>
            <person name="Skrzypek M.S."/>
            <person name="Soll D."/>
            <person name="Staggs R."/>
            <person name="Stansfield I."/>
            <person name="Stumpf M.P."/>
            <person name="Sudbery P.E."/>
            <person name="Srikantha T."/>
            <person name="Zeng Q."/>
            <person name="Berman J."/>
            <person name="Berriman M."/>
            <person name="Heitman J."/>
            <person name="Gow N.A."/>
            <person name="Lorenz M.C."/>
            <person name="Birren B.W."/>
            <person name="Kellis M."/>
            <person name="Cuomo C.A."/>
        </authorList>
    </citation>
    <scope>NUCLEOTIDE SEQUENCE [LARGE SCALE GENOMIC DNA]</scope>
    <source>
        <strain evidence="13">ATCC 6260 / CBS 566 / DSM 6381 / JCM 1539 / NBRC 10279 / NRRL Y-324</strain>
    </source>
</reference>
<evidence type="ECO:0000256" key="8">
    <source>
        <dbReference type="ARBA" id="ARBA00022989"/>
    </source>
</evidence>
<name>A5DF19_PICGU</name>
<dbReference type="OMA" id="DYWCAYD"/>
<evidence type="ECO:0000256" key="6">
    <source>
        <dbReference type="ARBA" id="ARBA00022692"/>
    </source>
</evidence>
<dbReference type="HOGENOM" id="CLU_028276_0_0_1"/>
<keyword evidence="6" id="KW-0812">Transmembrane</keyword>
<keyword evidence="4" id="KW-0328">Glycosyltransferase</keyword>
<dbReference type="GO" id="GO:0006493">
    <property type="term" value="P:protein O-linked glycosylation"/>
    <property type="evidence" value="ECO:0007669"/>
    <property type="project" value="TreeGrafter"/>
</dbReference>
<keyword evidence="7" id="KW-0735">Signal-anchor</keyword>
<keyword evidence="10" id="KW-0472">Membrane</keyword>
<organism evidence="12 13">
    <name type="scientific">Meyerozyma guilliermondii (strain ATCC 6260 / CBS 566 / DSM 6381 / JCM 1539 / NBRC 10279 / NRRL Y-324)</name>
    <name type="common">Yeast</name>
    <name type="synonym">Candida guilliermondii</name>
    <dbReference type="NCBI Taxonomy" id="294746"/>
    <lineage>
        <taxon>Eukaryota</taxon>
        <taxon>Fungi</taxon>
        <taxon>Dikarya</taxon>
        <taxon>Ascomycota</taxon>
        <taxon>Saccharomycotina</taxon>
        <taxon>Pichiomycetes</taxon>
        <taxon>Debaryomycetaceae</taxon>
        <taxon>Meyerozyma</taxon>
    </lineage>
</organism>
<protein>
    <submittedName>
        <fullName evidence="12">Uncharacterized protein</fullName>
    </submittedName>
</protein>
<dbReference type="GO" id="GO:0000139">
    <property type="term" value="C:Golgi membrane"/>
    <property type="evidence" value="ECO:0007669"/>
    <property type="project" value="UniProtKB-SubCell"/>
</dbReference>
<dbReference type="InterPro" id="IPR022751">
    <property type="entry name" value="Alpha_mannosyltransferase"/>
</dbReference>
<comment type="pathway">
    <text evidence="2">Protein modification; protein glycosylation.</text>
</comment>
<dbReference type="PANTHER" id="PTHR31392">
    <property type="entry name" value="ALPHA-1,3-MANNOSYLTRANSFERASE MNN1-RELATED"/>
    <property type="match status" value="1"/>
</dbReference>
<evidence type="ECO:0000256" key="2">
    <source>
        <dbReference type="ARBA" id="ARBA00004922"/>
    </source>
</evidence>
<dbReference type="OrthoDB" id="430354at2759"/>
<dbReference type="GO" id="GO:0000033">
    <property type="term" value="F:alpha-1,3-mannosyltransferase activity"/>
    <property type="evidence" value="ECO:0007669"/>
    <property type="project" value="TreeGrafter"/>
</dbReference>
<dbReference type="AlphaFoldDB" id="A5DF19"/>
<evidence type="ECO:0000313" key="13">
    <source>
        <dbReference type="Proteomes" id="UP000001997"/>
    </source>
</evidence>
<keyword evidence="13" id="KW-1185">Reference proteome</keyword>
<sequence>MRLDRSWFRPTRRQNRLLVMAVVALGVLLCLHWGHHHVPRARRLFNVDIIQARRSVNNPIYNDMSAFENSEADPCIAYFDKLASLSSDGDILDLEAIHSHTYNIALYKRSRWVREQERALRHQMKEEGKRERWGPKHDAIIRQKFLDDSMQLINHEKQIIRSINHMRIYNRCFVDRTSGSNRGDLIEKKLYPWINNALPTFKSWNGKILEEGKVPVVDARKVFDESGTAIQRLKKMSNGKGIVIPILPSQFRKQQIEEIQGLIRVLRANKNTLPIQIVYRKEDLNQDEMNLLISSARTEIRRFPYSYEWFHKTEYGEDVEVKFMSSRDYPKQDLWFVDTSGILNEKQHPHIRRSPLFVTHTFAITLAAIFNSFEEYILLLSSFILLKQDIQSTFNDPEYLKYGLRFFKSRSDYDSKQRKSPPGFRELSSLIRGYLMPSKEDCKIFGLHERSGDSPSSRIFDHDFQSLQDPTVMVINKSKVLSGLLLSANLQLYPLLHGRFPVAKEEVNPEYFWLGQEIAGTNAKVNFNQPSAVVAGIQTPLQNRDFKLVTASHEMCSSSWAQLDPQDESQLMYVTSHQLENYYSGRITFRQDIASKYTSKEKVLKEQEDGTRVEVEEENTNTVEKLDRNPLFMEEIFRPIDLLKPIIEEDYREPRQSWYKQSNFGHDNDHPLWCAYDIVGSPNIQERGLIIPISEKLQARYNFLVEVHMYKLEALDD</sequence>
<evidence type="ECO:0000256" key="4">
    <source>
        <dbReference type="ARBA" id="ARBA00022676"/>
    </source>
</evidence>
<proteinExistence type="inferred from homology"/>
<evidence type="ECO:0000256" key="1">
    <source>
        <dbReference type="ARBA" id="ARBA00004323"/>
    </source>
</evidence>
<gene>
    <name evidence="12" type="ORF">PGUG_01870</name>
</gene>
<dbReference type="KEGG" id="pgu:PGUG_01870"/>
<dbReference type="InParanoid" id="A5DF19"/>
<dbReference type="Pfam" id="PF11051">
    <property type="entry name" value="Mannosyl_trans3"/>
    <property type="match status" value="1"/>
</dbReference>
<dbReference type="EMBL" id="CH408156">
    <property type="protein sequence ID" value="EDK37772.2"/>
    <property type="molecule type" value="Genomic_DNA"/>
</dbReference>
<dbReference type="VEuPathDB" id="FungiDB:PGUG_01870"/>
<accession>A5DF19</accession>
<keyword evidence="9" id="KW-0333">Golgi apparatus</keyword>
<evidence type="ECO:0000256" key="7">
    <source>
        <dbReference type="ARBA" id="ARBA00022968"/>
    </source>
</evidence>
<evidence type="ECO:0000256" key="10">
    <source>
        <dbReference type="ARBA" id="ARBA00023136"/>
    </source>
</evidence>
<keyword evidence="11" id="KW-0325">Glycoprotein</keyword>